<evidence type="ECO:0000256" key="2">
    <source>
        <dbReference type="ARBA" id="ARBA00022692"/>
    </source>
</evidence>
<evidence type="ECO:0000256" key="3">
    <source>
        <dbReference type="ARBA" id="ARBA00022989"/>
    </source>
</evidence>
<proteinExistence type="predicted"/>
<keyword evidence="3" id="KW-1133">Transmembrane helix</keyword>
<comment type="caution">
    <text evidence="6">The sequence shown here is derived from an EMBL/GenBank/DDBJ whole genome shotgun (WGS) entry which is preliminary data.</text>
</comment>
<dbReference type="GO" id="GO:0097347">
    <property type="term" value="C:TAM protein secretion complex"/>
    <property type="evidence" value="ECO:0007669"/>
    <property type="project" value="TreeGrafter"/>
</dbReference>
<keyword evidence="2" id="KW-0812">Transmembrane</keyword>
<feature type="domain" description="Translocation and assembly module TamB C-terminal" evidence="5">
    <location>
        <begin position="937"/>
        <end position="1296"/>
    </location>
</feature>
<evidence type="ECO:0000256" key="4">
    <source>
        <dbReference type="ARBA" id="ARBA00023136"/>
    </source>
</evidence>
<dbReference type="EMBL" id="QPIJ01000018">
    <property type="protein sequence ID" value="RCV92133.1"/>
    <property type="molecule type" value="Genomic_DNA"/>
</dbReference>
<evidence type="ECO:0000313" key="6">
    <source>
        <dbReference type="EMBL" id="RCV92133.1"/>
    </source>
</evidence>
<accession>A0A368UAD8</accession>
<protein>
    <submittedName>
        <fullName evidence="6">Translocation/assembly module TamB</fullName>
    </submittedName>
</protein>
<evidence type="ECO:0000256" key="1">
    <source>
        <dbReference type="ARBA" id="ARBA00004167"/>
    </source>
</evidence>
<evidence type="ECO:0000313" key="7">
    <source>
        <dbReference type="Proteomes" id="UP000253204"/>
    </source>
</evidence>
<evidence type="ECO:0000259" key="5">
    <source>
        <dbReference type="Pfam" id="PF04357"/>
    </source>
</evidence>
<name>A0A368UAD8_9GAMM</name>
<dbReference type="PANTHER" id="PTHR36985">
    <property type="entry name" value="TRANSLOCATION AND ASSEMBLY MODULE SUBUNIT TAMB"/>
    <property type="match status" value="1"/>
</dbReference>
<sequence length="1308" mass="142353">MLLSGLALSPWGMGFLLSQGEQRGLYTLEHHEGDLFTHLVLEGFSLETGSAQVDVSRFELEWADDCLLSGRLCIDRLYIEGADVRLLPADDAEEAPQIETGDIELPDIEFPFPIELRALELENVALHLADGKRFRWKHFSSGAIAEDNQLQLLPTKLIEPRLYLPPSPGILLTEHTDTPLDAQAINAAIALHQPEKVSVAEEPPLQEIEDTLEKRARLALPEITLPLEIQIPDLSIDDFQVEGAVAYTVNHLALSAMARRQEIEVQRLNVITPDAEATLETSATLSENYPLNATLNVKLNNEGGLLEDYPALVGQQIELHLDGSLSALQVALDTRGALNTTLRGKVDVLAPEIPFQLNIASERLQWPLQQDEATAESPPYVVESLVANLNGSLTDYRVGLSLIAKGPQVPRTRVALTGEGDLEHFRWTPLSLTLDEGSLVSHGRIDWLDTLQVQARLRLDQLDPSLFMEELEGRLNGDLELAFVQQDNDWTVSIPTLSIDGHLQDYPLSLQAALEADSDLRVQLERFDFAQGENRLQASGLVSEQQMDVNADIDLRQLESLHPELAGLLTGNVQAQGSLSQPNVTMALRGSDLRFAENNLETLSLEGRIQGVDDPDIDLQLDIQNLNAVGQRLEMLALSLQGRVSDHRLRLETQGGPNAAFSRAQLALDGRFNQQAGRYQGDLNLLEVDAEVGDIRLDREVAVDYDLNNGQAQLSPFCLRRQQGGVLCLDQPLEASVEQGQANLTLRDVPMEMLEMGLPEGWQLEGETTADALATWGQGGTQWQADVRLISELAITALNEFGQPVSLPRTRLDTRVEATQTQATVEATLTLADAGEVGLNLTIDEPIGEGRLTGVIRARDITLRPYRSLVAGMEVLEGNLGGEIQLSGTTTAPDLQGRLRLQGIQASGMDIPVEVEDGNIEVRLEGERGDINGFLAAERGRLEITGDAYWPGGNEWRIGVDLSAVESPLLVVLPELGRLEAAPDLRIRVTSDLLQVRGNVDIPWARLEVGDIPASAISPSQDEIIITQRDEREAELAAQRAAAASTRNEGPDASEELAQTGIMLDVLITLSLGPDMMISAYGLESGLSGTLEVRQESGALQLFGDVNLVDGRFKAFGQDLLIRRGTLLFSGPPDLPILDFEAIRNPDTTQDNVIAGLRVSGSAEEPNVSIFSEPAMNETRALSYLLRGRPPEGDGGSLEGALVTGLIGMSLGRTGSAVGSIGESFGVDDLTLETTGAGDESQIAVSGQLTDDLRISYGVGIFSPIAELTLRYTLWRNLYVQVVSGANQAVDLVYTFSRSGDPEIIEQR</sequence>
<keyword evidence="4" id="KW-0472">Membrane</keyword>
<dbReference type="Pfam" id="PF04357">
    <property type="entry name" value="TamB"/>
    <property type="match status" value="1"/>
</dbReference>
<dbReference type="Proteomes" id="UP000253204">
    <property type="component" value="Unassembled WGS sequence"/>
</dbReference>
<reference evidence="6 7" key="1">
    <citation type="submission" date="2018-07" db="EMBL/GenBank/DDBJ databases">
        <title>Halomonas rutogse sp. nov., isolated from Lake TangqianCo on Tibetan Plateau.</title>
        <authorList>
            <person name="Lu H."/>
            <person name="Xing P."/>
            <person name="Wu Q."/>
        </authorList>
    </citation>
    <scope>NUCLEOTIDE SEQUENCE [LARGE SCALE GENOMIC DNA]</scope>
    <source>
        <strain evidence="6 7">TQ8S</strain>
    </source>
</reference>
<keyword evidence="7" id="KW-1185">Reference proteome</keyword>
<comment type="subcellular location">
    <subcellularLocation>
        <location evidence="1">Membrane</location>
        <topology evidence="1">Single-pass membrane protein</topology>
    </subcellularLocation>
</comment>
<dbReference type="GO" id="GO:0005886">
    <property type="term" value="C:plasma membrane"/>
    <property type="evidence" value="ECO:0007669"/>
    <property type="project" value="InterPro"/>
</dbReference>
<dbReference type="InterPro" id="IPR007452">
    <property type="entry name" value="TamB_C"/>
</dbReference>
<dbReference type="OrthoDB" id="5555605at2"/>
<dbReference type="GO" id="GO:0009306">
    <property type="term" value="P:protein secretion"/>
    <property type="evidence" value="ECO:0007669"/>
    <property type="project" value="InterPro"/>
</dbReference>
<dbReference type="PANTHER" id="PTHR36985:SF1">
    <property type="entry name" value="TRANSLOCATION AND ASSEMBLY MODULE SUBUNIT TAMB"/>
    <property type="match status" value="1"/>
</dbReference>
<organism evidence="6 7">
    <name type="scientific">Vreelandella rituensis</name>
    <dbReference type="NCBI Taxonomy" id="2282306"/>
    <lineage>
        <taxon>Bacteria</taxon>
        <taxon>Pseudomonadati</taxon>
        <taxon>Pseudomonadota</taxon>
        <taxon>Gammaproteobacteria</taxon>
        <taxon>Oceanospirillales</taxon>
        <taxon>Halomonadaceae</taxon>
        <taxon>Vreelandella</taxon>
    </lineage>
</organism>
<gene>
    <name evidence="6" type="ORF">DU506_09465</name>
</gene>